<dbReference type="PROSITE" id="PS50016">
    <property type="entry name" value="ZF_PHD_2"/>
    <property type="match status" value="1"/>
</dbReference>
<comment type="caution">
    <text evidence="9">The sequence shown here is derived from an EMBL/GenBank/DDBJ whole genome shotgun (WGS) entry which is preliminary data.</text>
</comment>
<dbReference type="GO" id="GO:0008234">
    <property type="term" value="F:cysteine-type peptidase activity"/>
    <property type="evidence" value="ECO:0007669"/>
    <property type="project" value="InterPro"/>
</dbReference>
<dbReference type="EMBL" id="LRGB01000755">
    <property type="protein sequence ID" value="KZS16142.1"/>
    <property type="molecule type" value="Genomic_DNA"/>
</dbReference>
<evidence type="ECO:0000256" key="6">
    <source>
        <dbReference type="ARBA" id="ARBA00022833"/>
    </source>
</evidence>
<evidence type="ECO:0000256" key="1">
    <source>
        <dbReference type="ARBA" id="ARBA00005234"/>
    </source>
</evidence>
<dbReference type="GO" id="GO:0008270">
    <property type="term" value="F:zinc ion binding"/>
    <property type="evidence" value="ECO:0007669"/>
    <property type="project" value="UniProtKB-KW"/>
</dbReference>
<proteinExistence type="inferred from homology"/>
<dbReference type="InterPro" id="IPR003653">
    <property type="entry name" value="Peptidase_C48_C"/>
</dbReference>
<dbReference type="GO" id="GO:0006508">
    <property type="term" value="P:proteolysis"/>
    <property type="evidence" value="ECO:0007669"/>
    <property type="project" value="UniProtKB-KW"/>
</dbReference>
<dbReference type="InterPro" id="IPR019787">
    <property type="entry name" value="Znf_PHD-finger"/>
</dbReference>
<sequence length="290" mass="32505">MPESDHEVAMEDSFSPTSPDLVVIPVEENQSTTCMPIRDPYMLKFLDKVEPVIKNNWLDTGIVNLAMKILKLQHPHIGGLYCSTLGGSLEFPGATGQQWLQIVHDGANHWLLIAKGFSLPEHVLVYDSSPGVNVRQHVLSCMASLLQTPKRTMTYIVKGCQKQGNSFDCGVFAIAFATSLANGQDPSEIMYDPAKLRDHLRTCIDTELLSPFPSTYCRPRNRGEKIQSTDVFCYCRRTDYASDCKPASLEMVACDIRGSNCVLWVHKMCDDTFPVESNDSEWYCKNCVPR</sequence>
<dbReference type="SUPFAM" id="SSF54001">
    <property type="entry name" value="Cysteine proteinases"/>
    <property type="match status" value="1"/>
</dbReference>
<evidence type="ECO:0000313" key="10">
    <source>
        <dbReference type="Proteomes" id="UP000076858"/>
    </source>
</evidence>
<organism evidence="9 10">
    <name type="scientific">Daphnia magna</name>
    <dbReference type="NCBI Taxonomy" id="35525"/>
    <lineage>
        <taxon>Eukaryota</taxon>
        <taxon>Metazoa</taxon>
        <taxon>Ecdysozoa</taxon>
        <taxon>Arthropoda</taxon>
        <taxon>Crustacea</taxon>
        <taxon>Branchiopoda</taxon>
        <taxon>Diplostraca</taxon>
        <taxon>Cladocera</taxon>
        <taxon>Anomopoda</taxon>
        <taxon>Daphniidae</taxon>
        <taxon>Daphnia</taxon>
    </lineage>
</organism>
<dbReference type="Gene3D" id="3.30.40.10">
    <property type="entry name" value="Zinc/RING finger domain, C3HC4 (zinc finger)"/>
    <property type="match status" value="1"/>
</dbReference>
<comment type="similarity">
    <text evidence="1">Belongs to the peptidase C48 family.</text>
</comment>
<dbReference type="PANTHER" id="PTHR34718:SF2">
    <property type="entry name" value="PHD-TYPE DOMAIN-CONTAINING PROTEIN"/>
    <property type="match status" value="1"/>
</dbReference>
<evidence type="ECO:0000259" key="8">
    <source>
        <dbReference type="PROSITE" id="PS50016"/>
    </source>
</evidence>
<dbReference type="InterPro" id="IPR011011">
    <property type="entry name" value="Znf_FYVE_PHD"/>
</dbReference>
<dbReference type="Gene3D" id="3.40.395.10">
    <property type="entry name" value="Adenoviral Proteinase, Chain A"/>
    <property type="match status" value="1"/>
</dbReference>
<keyword evidence="4 7" id="KW-0863">Zinc-finger</keyword>
<dbReference type="OrthoDB" id="6353126at2759"/>
<dbReference type="AlphaFoldDB" id="A0A162CI53"/>
<accession>A0A162CI53</accession>
<keyword evidence="5" id="KW-0378">Hydrolase</keyword>
<keyword evidence="2" id="KW-0645">Protease</keyword>
<evidence type="ECO:0000256" key="5">
    <source>
        <dbReference type="ARBA" id="ARBA00022801"/>
    </source>
</evidence>
<evidence type="ECO:0000256" key="2">
    <source>
        <dbReference type="ARBA" id="ARBA00022670"/>
    </source>
</evidence>
<name>A0A162CI53_9CRUS</name>
<dbReference type="PANTHER" id="PTHR34718">
    <property type="entry name" value="PHD-TYPE DOMAIN-CONTAINING PROTEIN"/>
    <property type="match status" value="1"/>
</dbReference>
<evidence type="ECO:0000256" key="7">
    <source>
        <dbReference type="PROSITE-ProRule" id="PRU00146"/>
    </source>
</evidence>
<dbReference type="InterPro" id="IPR038765">
    <property type="entry name" value="Papain-like_cys_pep_sf"/>
</dbReference>
<evidence type="ECO:0000256" key="3">
    <source>
        <dbReference type="ARBA" id="ARBA00022723"/>
    </source>
</evidence>
<evidence type="ECO:0000256" key="4">
    <source>
        <dbReference type="ARBA" id="ARBA00022771"/>
    </source>
</evidence>
<dbReference type="InterPro" id="IPR013083">
    <property type="entry name" value="Znf_RING/FYVE/PHD"/>
</dbReference>
<dbReference type="Pfam" id="PF02902">
    <property type="entry name" value="Peptidase_C48"/>
    <property type="match status" value="1"/>
</dbReference>
<gene>
    <name evidence="9" type="ORF">APZ42_018158</name>
</gene>
<keyword evidence="6" id="KW-0862">Zinc</keyword>
<evidence type="ECO:0000313" key="9">
    <source>
        <dbReference type="EMBL" id="KZS16142.1"/>
    </source>
</evidence>
<dbReference type="SUPFAM" id="SSF57903">
    <property type="entry name" value="FYVE/PHD zinc finger"/>
    <property type="match status" value="1"/>
</dbReference>
<keyword evidence="10" id="KW-1185">Reference proteome</keyword>
<keyword evidence="3" id="KW-0479">Metal-binding</keyword>
<reference evidence="9 10" key="1">
    <citation type="submission" date="2016-03" db="EMBL/GenBank/DDBJ databases">
        <title>EvidentialGene: Evidence-directed Construction of Genes on Genomes.</title>
        <authorList>
            <person name="Gilbert D.G."/>
            <person name="Choi J.-H."/>
            <person name="Mockaitis K."/>
            <person name="Colbourne J."/>
            <person name="Pfrender M."/>
        </authorList>
    </citation>
    <scope>NUCLEOTIDE SEQUENCE [LARGE SCALE GENOMIC DNA]</scope>
    <source>
        <strain evidence="9 10">Xinb3</strain>
        <tissue evidence="9">Complete organism</tissue>
    </source>
</reference>
<feature type="domain" description="PHD-type" evidence="8">
    <location>
        <begin position="230"/>
        <end position="290"/>
    </location>
</feature>
<dbReference type="Proteomes" id="UP000076858">
    <property type="component" value="Unassembled WGS sequence"/>
</dbReference>
<protein>
    <recommendedName>
        <fullName evidence="8">PHD-type domain-containing protein</fullName>
    </recommendedName>
</protein>